<name>S3C2Q6_OPHP1</name>
<dbReference type="GO" id="GO:0005737">
    <property type="term" value="C:cytoplasm"/>
    <property type="evidence" value="ECO:0007669"/>
    <property type="project" value="UniProtKB-SubCell"/>
</dbReference>
<dbReference type="Gene3D" id="3.40.50.300">
    <property type="entry name" value="P-loop containing nucleotide triphosphate hydrolases"/>
    <property type="match status" value="1"/>
</dbReference>
<organism evidence="10 11">
    <name type="scientific">Ophiostoma piceae (strain UAMH 11346)</name>
    <name type="common">Sap stain fungus</name>
    <dbReference type="NCBI Taxonomy" id="1262450"/>
    <lineage>
        <taxon>Eukaryota</taxon>
        <taxon>Fungi</taxon>
        <taxon>Dikarya</taxon>
        <taxon>Ascomycota</taxon>
        <taxon>Pezizomycotina</taxon>
        <taxon>Sordariomycetes</taxon>
        <taxon>Sordariomycetidae</taxon>
        <taxon>Ophiostomatales</taxon>
        <taxon>Ophiostomataceae</taxon>
        <taxon>Ophiostoma</taxon>
    </lineage>
</organism>
<keyword evidence="3" id="KW-0963">Cytoplasm</keyword>
<dbReference type="HOGENOM" id="CLU_056986_0_0_1"/>
<dbReference type="InterPro" id="IPR027417">
    <property type="entry name" value="P-loop_NTPase"/>
</dbReference>
<proteinExistence type="inferred from homology"/>
<evidence type="ECO:0000256" key="3">
    <source>
        <dbReference type="ARBA" id="ARBA00022490"/>
    </source>
</evidence>
<dbReference type="eggNOG" id="KOG2878">
    <property type="taxonomic scope" value="Eukaryota"/>
</dbReference>
<dbReference type="PANTHER" id="PTHR10285">
    <property type="entry name" value="URIDINE KINASE"/>
    <property type="match status" value="1"/>
</dbReference>
<evidence type="ECO:0000256" key="6">
    <source>
        <dbReference type="ARBA" id="ARBA00022777"/>
    </source>
</evidence>
<dbReference type="OrthoDB" id="347435at2759"/>
<evidence type="ECO:0000256" key="1">
    <source>
        <dbReference type="ARBA" id="ARBA00004123"/>
    </source>
</evidence>
<keyword evidence="11" id="KW-1185">Reference proteome</keyword>
<sequence length="322" mass="35727">MATTPDAPLVSRIIDDKSPICVPFILDRLEKYRAEQARNDPSSPRPFVVGINGVQGVGKTTLVRTLYETLQDRQGLETLVVSIDDFYLTHADQAALAAAHPDNALVQVRGEPGTHDTPLLAQFFDAVCAGEPAHVPEYDKAAFAGQGDRVAPTAGNPGRLVNGPDGQPPPLQVVIVEGWCVAFKSITPAEVERKWQESASSEPSKLASKLHTHKLEHLLLVNERLQAYDAALTSRLDALIHLDAEHTPYVYDWRREQEAALRYARGTGMTDEQVERFVDAYYPAYELFADGVRLGIFPEDKPDRQLRLIISKDRRVKESLIL</sequence>
<dbReference type="FunFam" id="3.40.50.300:FF:001691">
    <property type="entry name" value="Probable ATP-dependent kinase TDA10"/>
    <property type="match status" value="1"/>
</dbReference>
<evidence type="ECO:0000256" key="5">
    <source>
        <dbReference type="ARBA" id="ARBA00022741"/>
    </source>
</evidence>
<evidence type="ECO:0000256" key="2">
    <source>
        <dbReference type="ARBA" id="ARBA00004496"/>
    </source>
</evidence>
<dbReference type="GO" id="GO:0005524">
    <property type="term" value="F:ATP binding"/>
    <property type="evidence" value="ECO:0007669"/>
    <property type="project" value="UniProtKB-KW"/>
</dbReference>
<dbReference type="EMBL" id="KE148154">
    <property type="protein sequence ID" value="EPE06046.1"/>
    <property type="molecule type" value="Genomic_DNA"/>
</dbReference>
<dbReference type="GO" id="GO:0016301">
    <property type="term" value="F:kinase activity"/>
    <property type="evidence" value="ECO:0007669"/>
    <property type="project" value="UniProtKB-KW"/>
</dbReference>
<dbReference type="OMA" id="FWRSLHP"/>
<evidence type="ECO:0000256" key="4">
    <source>
        <dbReference type="ARBA" id="ARBA00022679"/>
    </source>
</evidence>
<keyword evidence="4" id="KW-0808">Transferase</keyword>
<dbReference type="AlphaFoldDB" id="S3C2Q6"/>
<protein>
    <submittedName>
        <fullName evidence="10">Uridine cytidine</fullName>
    </submittedName>
</protein>
<comment type="similarity">
    <text evidence="9">Belongs to the GLYK kinase family.</text>
</comment>
<keyword evidence="7" id="KW-0067">ATP-binding</keyword>
<reference evidence="10 11" key="1">
    <citation type="journal article" date="2013" name="BMC Genomics">
        <title>The genome and transcriptome of the pine saprophyte Ophiostoma piceae, and a comparison with the bark beetle-associated pine pathogen Grosmannia clavigera.</title>
        <authorList>
            <person name="Haridas S."/>
            <person name="Wang Y."/>
            <person name="Lim L."/>
            <person name="Massoumi Alamouti S."/>
            <person name="Jackman S."/>
            <person name="Docking R."/>
            <person name="Robertson G."/>
            <person name="Birol I."/>
            <person name="Bohlmann J."/>
            <person name="Breuil C."/>
        </authorList>
    </citation>
    <scope>NUCLEOTIDE SEQUENCE [LARGE SCALE GENOMIC DNA]</scope>
    <source>
        <strain evidence="10 11">UAMH 11346</strain>
    </source>
</reference>
<keyword evidence="6" id="KW-0418">Kinase</keyword>
<dbReference type="SUPFAM" id="SSF52540">
    <property type="entry name" value="P-loop containing nucleoside triphosphate hydrolases"/>
    <property type="match status" value="1"/>
</dbReference>
<accession>S3C2Q6</accession>
<dbReference type="GO" id="GO:0005634">
    <property type="term" value="C:nucleus"/>
    <property type="evidence" value="ECO:0007669"/>
    <property type="project" value="UniProtKB-SubCell"/>
</dbReference>
<keyword evidence="5" id="KW-0547">Nucleotide-binding</keyword>
<dbReference type="Proteomes" id="UP000016923">
    <property type="component" value="Unassembled WGS sequence"/>
</dbReference>
<evidence type="ECO:0000256" key="8">
    <source>
        <dbReference type="ARBA" id="ARBA00023242"/>
    </source>
</evidence>
<keyword evidence="8" id="KW-0539">Nucleus</keyword>
<evidence type="ECO:0000313" key="10">
    <source>
        <dbReference type="EMBL" id="EPE06046.1"/>
    </source>
</evidence>
<dbReference type="VEuPathDB" id="FungiDB:F503_02875"/>
<comment type="subcellular location">
    <subcellularLocation>
        <location evidence="2">Cytoplasm</location>
    </subcellularLocation>
    <subcellularLocation>
        <location evidence="1">Nucleus</location>
    </subcellularLocation>
</comment>
<evidence type="ECO:0000256" key="7">
    <source>
        <dbReference type="ARBA" id="ARBA00022840"/>
    </source>
</evidence>
<evidence type="ECO:0000256" key="9">
    <source>
        <dbReference type="ARBA" id="ARBA00061312"/>
    </source>
</evidence>
<evidence type="ECO:0000313" key="11">
    <source>
        <dbReference type="Proteomes" id="UP000016923"/>
    </source>
</evidence>
<dbReference type="STRING" id="1262450.S3C2Q6"/>
<gene>
    <name evidence="10" type="ORF">F503_02875</name>
</gene>